<gene>
    <name evidence="2" type="ORF">HA72_0330</name>
    <name evidence="3" type="ORF">MsedA_0343</name>
    <name evidence="4" type="ORF">MsedB_0343</name>
    <name evidence="5" type="ORF">MsedC_0342</name>
    <name evidence="6" type="ORF">MsedD_0343</name>
    <name evidence="7" type="ORF">MsedE_0343</name>
</gene>
<evidence type="ECO:0000313" key="2">
    <source>
        <dbReference type="EMBL" id="AIM26494.1"/>
    </source>
</evidence>
<reference evidence="10 11" key="2">
    <citation type="journal article" date="2015" name="Genome Announc.">
        <title>Complete Genome Sequences of Evolved Arsenate-Resistant Metallosphaera sedula Strains.</title>
        <authorList>
            <person name="Ai C."/>
            <person name="McCarthy S."/>
            <person name="Schackwitz W."/>
            <person name="Martin J."/>
            <person name="Lipzen A."/>
            <person name="Blum P."/>
        </authorList>
    </citation>
    <scope>NUCLEOTIDE SEQUENCE [LARGE SCALE GENOMIC DNA]</scope>
    <source>
        <strain evidence="5 11">ARS120-1</strain>
        <strain evidence="6 10">ARS120-2</strain>
        <strain evidence="3 13">ARS50-1</strain>
        <strain evidence="4 12">ARS50-2</strain>
    </source>
</reference>
<keyword evidence="1" id="KW-0472">Membrane</keyword>
<dbReference type="Proteomes" id="UP000061362">
    <property type="component" value="Chromosome"/>
</dbReference>
<evidence type="ECO:0000313" key="3">
    <source>
        <dbReference type="EMBL" id="AKV73488.1"/>
    </source>
</evidence>
<evidence type="ECO:0000313" key="12">
    <source>
        <dbReference type="Proteomes" id="UP000062475"/>
    </source>
</evidence>
<evidence type="ECO:0000313" key="5">
    <source>
        <dbReference type="EMBL" id="AKV77977.1"/>
    </source>
</evidence>
<evidence type="ECO:0000313" key="10">
    <source>
        <dbReference type="Proteomes" id="UP000061362"/>
    </source>
</evidence>
<feature type="transmembrane region" description="Helical" evidence="1">
    <location>
        <begin position="653"/>
        <end position="672"/>
    </location>
</feature>
<evidence type="ECO:0000313" key="8">
    <source>
        <dbReference type="Proteomes" id="UP000029084"/>
    </source>
</evidence>
<dbReference type="PATRIC" id="fig|43687.5.peg.340"/>
<evidence type="ECO:0000313" key="13">
    <source>
        <dbReference type="Proteomes" id="UP000068832"/>
    </source>
</evidence>
<dbReference type="EMBL" id="CP012172">
    <property type="protein sequence ID" value="AKV73488.1"/>
    <property type="molecule type" value="Genomic_DNA"/>
</dbReference>
<dbReference type="Proteomes" id="UP000062398">
    <property type="component" value="Chromosome"/>
</dbReference>
<dbReference type="RefSeq" id="WP_011921475.1">
    <property type="nucleotide sequence ID" value="NZ_CP008822.1"/>
</dbReference>
<evidence type="ECO:0000313" key="11">
    <source>
        <dbReference type="Proteomes" id="UP000062398"/>
    </source>
</evidence>
<dbReference type="OrthoDB" id="385080at2157"/>
<dbReference type="GeneID" id="91754777"/>
<dbReference type="Proteomes" id="UP000029084">
    <property type="component" value="Chromosome"/>
</dbReference>
<evidence type="ECO:0000313" key="7">
    <source>
        <dbReference type="EMBL" id="AKV82468.1"/>
    </source>
</evidence>
<evidence type="ECO:0000313" key="9">
    <source>
        <dbReference type="Proteomes" id="UP000056255"/>
    </source>
</evidence>
<dbReference type="Proteomes" id="UP000062475">
    <property type="component" value="Chromosome"/>
</dbReference>
<name>A0A088E242_9CREN</name>
<protein>
    <submittedName>
        <fullName evidence="2">Uncharacterized protein</fullName>
    </submittedName>
</protein>
<dbReference type="Proteomes" id="UP000068832">
    <property type="component" value="Chromosome"/>
</dbReference>
<proteinExistence type="predicted"/>
<keyword evidence="1" id="KW-0812">Transmembrane</keyword>
<accession>A0A088E242</accession>
<reference evidence="7 9" key="3">
    <citation type="submission" date="2015-07" db="EMBL/GenBank/DDBJ databases">
        <title>Physiological, transcriptional responses and genome re-sequencing of acid resistant extremely thermoacidophilic Metallosphaera sedula SARC-M1.</title>
        <authorList>
            <person name="Ai C."/>
            <person name="McCarthy S."/>
            <person name="Eckrich V."/>
            <person name="Rudrappa D."/>
            <person name="Qiu G."/>
            <person name="Blum P."/>
        </authorList>
    </citation>
    <scope>NUCLEOTIDE SEQUENCE [LARGE SCALE GENOMIC DNA]</scope>
    <source>
        <strain evidence="7 9">SARC-M1</strain>
    </source>
</reference>
<dbReference type="EMBL" id="CP012174">
    <property type="protein sequence ID" value="AKV77977.1"/>
    <property type="molecule type" value="Genomic_DNA"/>
</dbReference>
<dbReference type="Proteomes" id="UP000056255">
    <property type="component" value="Chromosome"/>
</dbReference>
<sequence precursor="true">MRVVLLVALLLFALVPLTSSQALIQNVIYNVQSVKGVFHSNVTNENYMVGCFQGDVYVWENTSLVLMGQGVIGSAGLEGNYVVIEGYVVVNGTPFLRMWILNVVNNREIEIPISTNYTLVGNVGDYLFLEYNSSSGSSVTALNMSTGKFVGVSVYLGQGKVGVEMLNSTADSANLLIWSVNGGIVQVSLEQLFVYSGTLLSGPPTALVSSPGKLIKVHGGLIIEGPQSYIITDSGKVLYVPGLTEVNSAWIDGNTALILNGSSLVIASSSVSMIPLPSPGQLAIPGPFNVTYVVSGDQTYVVRGSTLVSSITFSASSLLYESQGTAYLLSQGLEEINLFTGEVSSTPIQGNLVGFVPFQGGILLYTLVNDQVYVYSASSPGFTASITLNYPGYWVLELGNVEVNVTGTLVLTLPSGEYTFTVRPEPGYNVITGEISPTNSTLLLTPVKSLYTLLIVGFGAPYWSLEIDGHLVNSTGLVVLSESVGVYGFSVIPPEYYNYTVKVITGQLSQGKVTVTPSSNAVTLNGRTYRNVSLYVEINFTEERFPLRVESQIPFTLNLNGTPYNVTGNSTLYLYPGLYYVKVSPPNGYNVTYPLKVVVPLNSSLTVSFTKSENVTRNTLNLTRTTIPPSSNVSSLGENSTTQPAQILTISSFYVKVITLIIFLAVAIIIGLKVR</sequence>
<dbReference type="EMBL" id="CP012176">
    <property type="protein sequence ID" value="AKV82468.1"/>
    <property type="molecule type" value="Genomic_DNA"/>
</dbReference>
<dbReference type="EMBL" id="CP012173">
    <property type="protein sequence ID" value="AKV75730.1"/>
    <property type="molecule type" value="Genomic_DNA"/>
</dbReference>
<dbReference type="AlphaFoldDB" id="A0A088E242"/>
<dbReference type="EMBL" id="CP008822">
    <property type="protein sequence ID" value="AIM26494.1"/>
    <property type="molecule type" value="Genomic_DNA"/>
</dbReference>
<evidence type="ECO:0000256" key="1">
    <source>
        <dbReference type="SAM" id="Phobius"/>
    </source>
</evidence>
<reference evidence="2 8" key="1">
    <citation type="journal article" date="2014" name="J. Bacteriol.">
        <title>Role of an Archaeal PitA Transporter in the Copper and Arsenic Resistance of Metallosphaera sedula, an Extreme Thermoacidophile.</title>
        <authorList>
            <person name="McCarthy S."/>
            <person name="Ai C."/>
            <person name="Wheaton G."/>
            <person name="Tevatia R."/>
            <person name="Eckrich V."/>
            <person name="Kelly R."/>
            <person name="Blum P."/>
        </authorList>
    </citation>
    <scope>NUCLEOTIDE SEQUENCE [LARGE SCALE GENOMIC DNA]</scope>
    <source>
        <strain evidence="2 8">CuR1</strain>
    </source>
</reference>
<evidence type="ECO:0000313" key="4">
    <source>
        <dbReference type="EMBL" id="AKV75730.1"/>
    </source>
</evidence>
<dbReference type="EMBL" id="CP012175">
    <property type="protein sequence ID" value="AKV80222.1"/>
    <property type="molecule type" value="Genomic_DNA"/>
</dbReference>
<evidence type="ECO:0000313" key="6">
    <source>
        <dbReference type="EMBL" id="AKV80222.1"/>
    </source>
</evidence>
<keyword evidence="1" id="KW-1133">Transmembrane helix</keyword>
<organism evidence="2 8">
    <name type="scientific">Metallosphaera sedula</name>
    <dbReference type="NCBI Taxonomy" id="43687"/>
    <lineage>
        <taxon>Archaea</taxon>
        <taxon>Thermoproteota</taxon>
        <taxon>Thermoprotei</taxon>
        <taxon>Sulfolobales</taxon>
        <taxon>Sulfolobaceae</taxon>
        <taxon>Metallosphaera</taxon>
    </lineage>
</organism>